<dbReference type="Proteomes" id="UP000318017">
    <property type="component" value="Chromosome"/>
</dbReference>
<keyword evidence="2" id="KW-1185">Reference proteome</keyword>
<protein>
    <submittedName>
        <fullName evidence="1">Uncharacterized protein</fullName>
    </submittedName>
</protein>
<dbReference type="AlphaFoldDB" id="A0A518G0H4"/>
<gene>
    <name evidence="1" type="ORF">Q31a_03840</name>
</gene>
<dbReference type="RefSeq" id="WP_145073119.1">
    <property type="nucleotide sequence ID" value="NZ_CP036298.1"/>
</dbReference>
<sequence>MGESFEYQIGAGKFRSQQEQILAHLVDKQLFAINSIKGPYDACLVDFVRQLVLDHLKIGSHQWSDVFLLGTKPSFPRTLYTQLGGEPISGGGAIGRNGEPLPLIAQLDFRFSRDICKFVETDILQVFGEPESGEELVCRWVKLDEKHPVNTSTEFHATSLKPCLYAWYRWRTPTFPSWSAKDGSEISSVNLPSGKFVVDLDFFLQPLALQIGMFPIDPPGGLGELLTEDECIIATIPTIYAQSEQVWEFADQSSPIAEDEAERLSFVLGGRELGYAPLGVIYVIGSESCGIRAEFIEF</sequence>
<name>A0A518G0H4_9BACT</name>
<evidence type="ECO:0000313" key="2">
    <source>
        <dbReference type="Proteomes" id="UP000318017"/>
    </source>
</evidence>
<dbReference type="EMBL" id="CP036298">
    <property type="protein sequence ID" value="QDV22101.1"/>
    <property type="molecule type" value="Genomic_DNA"/>
</dbReference>
<proteinExistence type="predicted"/>
<dbReference type="KEGG" id="ahel:Q31a_03840"/>
<accession>A0A518G0H4</accession>
<organism evidence="1 2">
    <name type="scientific">Aureliella helgolandensis</name>
    <dbReference type="NCBI Taxonomy" id="2527968"/>
    <lineage>
        <taxon>Bacteria</taxon>
        <taxon>Pseudomonadati</taxon>
        <taxon>Planctomycetota</taxon>
        <taxon>Planctomycetia</taxon>
        <taxon>Pirellulales</taxon>
        <taxon>Pirellulaceae</taxon>
        <taxon>Aureliella</taxon>
    </lineage>
</organism>
<reference evidence="1 2" key="1">
    <citation type="submission" date="2019-02" db="EMBL/GenBank/DDBJ databases">
        <title>Deep-cultivation of Planctomycetes and their phenomic and genomic characterization uncovers novel biology.</title>
        <authorList>
            <person name="Wiegand S."/>
            <person name="Jogler M."/>
            <person name="Boedeker C."/>
            <person name="Pinto D."/>
            <person name="Vollmers J."/>
            <person name="Rivas-Marin E."/>
            <person name="Kohn T."/>
            <person name="Peeters S.H."/>
            <person name="Heuer A."/>
            <person name="Rast P."/>
            <person name="Oberbeckmann S."/>
            <person name="Bunk B."/>
            <person name="Jeske O."/>
            <person name="Meyerdierks A."/>
            <person name="Storesund J.E."/>
            <person name="Kallscheuer N."/>
            <person name="Luecker S."/>
            <person name="Lage O.M."/>
            <person name="Pohl T."/>
            <person name="Merkel B.J."/>
            <person name="Hornburger P."/>
            <person name="Mueller R.-W."/>
            <person name="Bruemmer F."/>
            <person name="Labrenz M."/>
            <person name="Spormann A.M."/>
            <person name="Op den Camp H."/>
            <person name="Overmann J."/>
            <person name="Amann R."/>
            <person name="Jetten M.S.M."/>
            <person name="Mascher T."/>
            <person name="Medema M.H."/>
            <person name="Devos D.P."/>
            <person name="Kaster A.-K."/>
            <person name="Ovreas L."/>
            <person name="Rohde M."/>
            <person name="Galperin M.Y."/>
            <person name="Jogler C."/>
        </authorList>
    </citation>
    <scope>NUCLEOTIDE SEQUENCE [LARGE SCALE GENOMIC DNA]</scope>
    <source>
        <strain evidence="1 2">Q31a</strain>
    </source>
</reference>
<evidence type="ECO:0000313" key="1">
    <source>
        <dbReference type="EMBL" id="QDV22101.1"/>
    </source>
</evidence>